<name>A0A8I2B554_BACIU</name>
<dbReference type="InterPro" id="IPR023346">
    <property type="entry name" value="Lysozyme-like_dom_sf"/>
</dbReference>
<gene>
    <name evidence="2" type="ORF">J5227_08135</name>
</gene>
<accession>A0A8I2B554</accession>
<dbReference type="SUPFAM" id="SSF53955">
    <property type="entry name" value="Lysozyme-like"/>
    <property type="match status" value="1"/>
</dbReference>
<reference evidence="2" key="1">
    <citation type="submission" date="2021-03" db="EMBL/GenBank/DDBJ databases">
        <title>Isolation of Bacillus subtilis from fermented food sample.</title>
        <authorList>
            <person name="Lakshmanan V."/>
            <person name="Athira K."/>
            <person name="Rajagopal K."/>
        </authorList>
    </citation>
    <scope>NUCLEOTIDE SEQUENCE</scope>
    <source>
        <strain evidence="2">S1</strain>
    </source>
</reference>
<dbReference type="Proteomes" id="UP000665181">
    <property type="component" value="Unassembled WGS sequence"/>
</dbReference>
<feature type="domain" description="CwlT-like lysozyme" evidence="1">
    <location>
        <begin position="1833"/>
        <end position="1950"/>
    </location>
</feature>
<organism evidence="2 3">
    <name type="scientific">Bacillus subtilis</name>
    <dbReference type="NCBI Taxonomy" id="1423"/>
    <lineage>
        <taxon>Bacteria</taxon>
        <taxon>Bacillati</taxon>
        <taxon>Bacillota</taxon>
        <taxon>Bacilli</taxon>
        <taxon>Bacillales</taxon>
        <taxon>Bacillaceae</taxon>
        <taxon>Bacillus</taxon>
    </lineage>
</organism>
<dbReference type="EMBL" id="JAGFPW010000005">
    <property type="protein sequence ID" value="MBO3794277.1"/>
    <property type="molecule type" value="Genomic_DNA"/>
</dbReference>
<dbReference type="CDD" id="cd16891">
    <property type="entry name" value="CwlT-like"/>
    <property type="match status" value="1"/>
</dbReference>
<evidence type="ECO:0000313" key="2">
    <source>
        <dbReference type="EMBL" id="MBO3794277.1"/>
    </source>
</evidence>
<dbReference type="Pfam" id="PF13702">
    <property type="entry name" value="Lysozyme_like"/>
    <property type="match status" value="1"/>
</dbReference>
<dbReference type="Gene3D" id="1.10.530.10">
    <property type="match status" value="1"/>
</dbReference>
<evidence type="ECO:0000313" key="3">
    <source>
        <dbReference type="Proteomes" id="UP000665181"/>
    </source>
</evidence>
<evidence type="ECO:0000259" key="1">
    <source>
        <dbReference type="Pfam" id="PF13702"/>
    </source>
</evidence>
<dbReference type="RefSeq" id="WP_208556259.1">
    <property type="nucleotide sequence ID" value="NZ_JAGFPW010000005.1"/>
</dbReference>
<protein>
    <submittedName>
        <fullName evidence="2">Lysozyme family protein</fullName>
    </submittedName>
</protein>
<dbReference type="InterPro" id="IPR047194">
    <property type="entry name" value="CwlT-like_lysozyme"/>
</dbReference>
<sequence length="2158" mass="241336">MAVSDRYTPYGGLIEHHLRIGDTEFYVPPTAISVHRQMKNKRTQVLRARNSLPKESGYFDRVIELTLFFPDMDSINMELRPLMAQVKKCPFLPVENTFLNEINKIEAVTIAGITVQTTPGFPHTLQAQIQCYAFEPYSYIADDEDRAFDEMFNWPLFRWYYMRNLDPQTGNGFNTFFEPLYHDLDNSFKFRIASEDDLSAMAQWKAEKKQLIKDYIKEKKENFWGNEEREKEFFKKYDEQYAKAMFEYDIHYDDWDIPGLVLTDFSVGFENMITSQQVQGDQSPTHQYMGSQDTMIVARFQTNDIEAIASLESLITRSTYLIRNYHKEVANGFLELDHQLARLFGVRNVTIEDMQTNTVQGQPGTFEVTLSMIAYNRAERKLNEVQWLSETVEWDIDKYEDQGFWSLLTAANPFNWIPDTNDEDYEASDWYKQFTPLYRWGRFVADRPVFKEVLSGVKTFLNGHKMTAADLSEKGIKKVIYDEAIKQVFRAAEVYPDLELPTYGEVTAAGFDIENSNNGIFVDPDFFIQYKTGILFWENLVDSIDQNYKTVLRDSTGGQAVMEGGEISETNETTSNELKESKKDFIDAHEDSQTNYSEISKDLIDSGNITTNEMEALIREKAKENGINQNLPLAFAKVMDEELKQFYEKGTNAKQGKVVNSNASSPVMLNNDFKFFTNKDGSIDGEYIGVMKVRKMYGSNVNLLGKNIEYNVDSGIKKMSSLFTELERIYTMGNSDNSTIYNEKNVFDLFGLNQHNAWDTEKARFAGVIMMYLGFDKEYTALVKDNKRPPTKIINIVKSVIKKATNNKEWSAQQIQNKVKSLPVKDFKTSGAKTNTTDSTMDTSKWDDNNAIHKGMMHDMLRYDMRGRLVRAFPTFFLAFIDEGQYVGTVKLSDQFFNYKAVMDIMYTNSRKEASSTLVLEMSNVFGTLDDAEKGMDLTNTSYSEVFKTLTMPGAVAREAERSRHRNPNYYKSIMLRTGTRIHFRMGYGSNPMNMPTIMNGTITSITNNVESLTVVAQDDGIELTNKIRADVNETTKGGFLFSKEEPTEIVDDLLTDDQGFFKNLWAGLSNEEYQNHSLGLMHFGEQGLPDGWSELKSFFGGVTGGAAAGAAGGAVVGGPIGAAVGAIGGALGGGLFGSLTFGKDAREIREINVNVYQTTGLTNDEHDQWWNKVKDAFGIGKADEPGINIGLYDKSVWDVLNICASIGDDHVVAVHPFGFRNTIFSGKPYFPLHYDYIVEDEEVVGTAVKPFRQFHVYDSVTSILDNSIETTEENMRTVGVGVYMNEGEQDTTSPVYVDTNIWPEKQRVVNIDTTMNAQGIRLIENIPLVGGLLNKPMKWYFDEGVAIKITARGLSDYVRDMYDGYLTVMGDPSVKPYDQALINDTYNAITGPVDVKEVVQIMNHQMGFVTMIKPDAVVVNSDRRSMGFMMACQNIAGSALITFALRKLLRTSKYAGNLPILNALWAVTRNSFDRMKQRFKTSRVTGKLYDKLTGKSPSNSKAISAIDKARMSSSVKASDISRAIKSGTLDQLTKLTGTDKNDLAAILKGTKQLGYNSISKVKLGVKASGFIASGTKSLRATLKGVGGLARILWGGAHALAGPVGWLAFAIESLAVHIISSTIGEFIERWLFMRQACVVAPLTKDGMEFTAGLNGHKGSVVGDSPDFWNNLMTNDFSALLLGFIGVDAQQYSQEAKEGEISAQAVSSNTGSSLDISKMASDIFNRFRSQTRSDSEIKTLYDKDRKAALQQINKRLELLEARDMKVTYEQEKTSWQGWINKIGGKIQGWFSALWDKVSSFFGGSDDGSVCESTGDVTTSGKAKGLSKYFDVIGPKIEKECKKQGLSQYAEIIKAKCMQESGGNYKSYPDVMQASESMGKPIGYIKDVDASIKQGVKYFGQIVKRTKGDIKMALQSYNFGTGFIDYCMKHGGKYTKQLAYDFASYMVKKLGRKISRIEPGYGDSNYVDHVLRYYSGTLPSGECANSDVSGGASSCPSVTGAAGKKKYHNTSGKGLIDLKSIKNKPFGIIIVGGGGTSKVRKGTAEALTAALKAYGKKPNITSGWRPGDSGWHGTGWAVDIDTPNTMRTINGKMRFPKGKDKDDARKLAECCIKAGFRALYFGDWDIVQEMNKKYGSGTMNYDPAGHYNHLHCSYPICKKK</sequence>
<comment type="caution">
    <text evidence="2">The sequence shown here is derived from an EMBL/GenBank/DDBJ whole genome shotgun (WGS) entry which is preliminary data.</text>
</comment>
<proteinExistence type="predicted"/>